<keyword evidence="2" id="KW-1185">Reference proteome</keyword>
<evidence type="ECO:0000313" key="1">
    <source>
        <dbReference type="EMBL" id="KAJ8432719.1"/>
    </source>
</evidence>
<comment type="caution">
    <text evidence="1">The sequence shown here is derived from an EMBL/GenBank/DDBJ whole genome shotgun (WGS) entry which is preliminary data.</text>
</comment>
<sequence length="157" mass="18305">MNPSLIHIPDDFKDDKGIINVNFPYKLVPSERIIVPLNNLLQPIKKVGSLFNRFLADIIKRPSLCPLNYEDWHLVPQCFRGRIIMFIRGKFLSPDGVQSVGERVRGFKYFLRCKYVKEDTIKEALYNLEKNKCPSTVGDQMWVGLVDYFFSEKFQVS</sequence>
<dbReference type="Proteomes" id="UP001153076">
    <property type="component" value="Unassembled WGS sequence"/>
</dbReference>
<reference evidence="1" key="1">
    <citation type="submission" date="2022-04" db="EMBL/GenBank/DDBJ databases">
        <title>Carnegiea gigantea Genome sequencing and assembly v2.</title>
        <authorList>
            <person name="Copetti D."/>
            <person name="Sanderson M.J."/>
            <person name="Burquez A."/>
            <person name="Wojciechowski M.F."/>
        </authorList>
    </citation>
    <scope>NUCLEOTIDE SEQUENCE</scope>
    <source>
        <strain evidence="1">SGP5-SGP5p</strain>
        <tissue evidence="1">Aerial part</tissue>
    </source>
</reference>
<organism evidence="1 2">
    <name type="scientific">Carnegiea gigantea</name>
    <dbReference type="NCBI Taxonomy" id="171969"/>
    <lineage>
        <taxon>Eukaryota</taxon>
        <taxon>Viridiplantae</taxon>
        <taxon>Streptophyta</taxon>
        <taxon>Embryophyta</taxon>
        <taxon>Tracheophyta</taxon>
        <taxon>Spermatophyta</taxon>
        <taxon>Magnoliopsida</taxon>
        <taxon>eudicotyledons</taxon>
        <taxon>Gunneridae</taxon>
        <taxon>Pentapetalae</taxon>
        <taxon>Caryophyllales</taxon>
        <taxon>Cactineae</taxon>
        <taxon>Cactaceae</taxon>
        <taxon>Cactoideae</taxon>
        <taxon>Echinocereeae</taxon>
        <taxon>Carnegiea</taxon>
    </lineage>
</organism>
<dbReference type="PANTHER" id="PTHR33144">
    <property type="entry name" value="OS10G0409366 PROTEIN-RELATED"/>
    <property type="match status" value="1"/>
</dbReference>
<dbReference type="AlphaFoldDB" id="A0A9Q1Q8U7"/>
<gene>
    <name evidence="1" type="ORF">Cgig2_001937</name>
</gene>
<dbReference type="OrthoDB" id="1913335at2759"/>
<name>A0A9Q1Q8U7_9CARY</name>
<dbReference type="EMBL" id="JAKOGI010000588">
    <property type="protein sequence ID" value="KAJ8432719.1"/>
    <property type="molecule type" value="Genomic_DNA"/>
</dbReference>
<evidence type="ECO:0000313" key="2">
    <source>
        <dbReference type="Proteomes" id="UP001153076"/>
    </source>
</evidence>
<protein>
    <submittedName>
        <fullName evidence="1">Uncharacterized protein</fullName>
    </submittedName>
</protein>
<accession>A0A9Q1Q8U7</accession>
<dbReference type="PANTHER" id="PTHR33144:SF52">
    <property type="match status" value="1"/>
</dbReference>
<proteinExistence type="predicted"/>